<evidence type="ECO:0000313" key="11">
    <source>
        <dbReference type="Proteomes" id="UP000193964"/>
    </source>
</evidence>
<comment type="similarity">
    <text evidence="2 5">Belongs to the RecX family.</text>
</comment>
<evidence type="ECO:0000259" key="8">
    <source>
        <dbReference type="Pfam" id="PF21981"/>
    </source>
</evidence>
<gene>
    <name evidence="5" type="primary">recX</name>
    <name evidence="10" type="ORF">AWC31_05145</name>
</gene>
<reference evidence="10 11" key="1">
    <citation type="submission" date="2016-01" db="EMBL/GenBank/DDBJ databases">
        <title>The new phylogeny of the genus Mycobacterium.</title>
        <authorList>
            <person name="Tarcisio F."/>
            <person name="Conor M."/>
            <person name="Antonella G."/>
            <person name="Elisabetta G."/>
            <person name="Giulia F.S."/>
            <person name="Sara T."/>
            <person name="Anna F."/>
            <person name="Clotilde B."/>
            <person name="Roberto B."/>
            <person name="Veronica D.S."/>
            <person name="Fabio R."/>
            <person name="Monica P."/>
            <person name="Olivier J."/>
            <person name="Enrico T."/>
            <person name="Nicola S."/>
        </authorList>
    </citation>
    <scope>NUCLEOTIDE SEQUENCE [LARGE SCALE GENOMIC DNA]</scope>
    <source>
        <strain evidence="10 11">ATCC 700010</strain>
    </source>
</reference>
<dbReference type="Pfam" id="PF21982">
    <property type="entry name" value="RecX_HTH1"/>
    <property type="match status" value="1"/>
</dbReference>
<organism evidence="10 11">
    <name type="scientific">Mycolicibacterium wolinskyi</name>
    <dbReference type="NCBI Taxonomy" id="59750"/>
    <lineage>
        <taxon>Bacteria</taxon>
        <taxon>Bacillati</taxon>
        <taxon>Actinomycetota</taxon>
        <taxon>Actinomycetes</taxon>
        <taxon>Mycobacteriales</taxon>
        <taxon>Mycobacteriaceae</taxon>
        <taxon>Mycolicibacterium</taxon>
    </lineage>
</organism>
<dbReference type="InterPro" id="IPR053925">
    <property type="entry name" value="RecX_HTH_3rd"/>
</dbReference>
<comment type="caution">
    <text evidence="10">The sequence shown here is derived from an EMBL/GenBank/DDBJ whole genome shotgun (WGS) entry which is preliminary data.</text>
</comment>
<dbReference type="EMBL" id="LQQA01000032">
    <property type="protein sequence ID" value="ORX10669.1"/>
    <property type="molecule type" value="Genomic_DNA"/>
</dbReference>
<feature type="region of interest" description="Disordered" evidence="6">
    <location>
        <begin position="1"/>
        <end position="27"/>
    </location>
</feature>
<dbReference type="Pfam" id="PF02631">
    <property type="entry name" value="RecX_HTH2"/>
    <property type="match status" value="1"/>
</dbReference>
<dbReference type="RefSeq" id="WP_085148279.1">
    <property type="nucleotide sequence ID" value="NZ_JACKUA010000044.1"/>
</dbReference>
<dbReference type="GO" id="GO:0006282">
    <property type="term" value="P:regulation of DNA repair"/>
    <property type="evidence" value="ECO:0007669"/>
    <property type="project" value="UniProtKB-UniRule"/>
</dbReference>
<dbReference type="NCBIfam" id="NF001056">
    <property type="entry name" value="PRK00117.3-1"/>
    <property type="match status" value="1"/>
</dbReference>
<sequence>MTSYPPRLTSESPGKPEGEQAQDPCAREEQAKNVCLRLLTVRARTRSELEAQLTKRGYPDDVSARVLDRLTEVGLIDDEDFAEQWVRSRHANAGKGKRALAVELRKKGVDDEVISSALADLDPAAERQRAEQLVRDKLRRERLADDDDVKVTRRLVGMLARRGYSQSMAFDVVSVELASERERRRV</sequence>
<dbReference type="OrthoDB" id="5244465at2"/>
<dbReference type="HAMAP" id="MF_01114">
    <property type="entry name" value="RecX"/>
    <property type="match status" value="1"/>
</dbReference>
<evidence type="ECO:0000256" key="5">
    <source>
        <dbReference type="HAMAP-Rule" id="MF_01114"/>
    </source>
</evidence>
<evidence type="ECO:0000256" key="3">
    <source>
        <dbReference type="ARBA" id="ARBA00018111"/>
    </source>
</evidence>
<feature type="domain" description="RecX second three-helical" evidence="7">
    <location>
        <begin position="77"/>
        <end position="118"/>
    </location>
</feature>
<evidence type="ECO:0000259" key="9">
    <source>
        <dbReference type="Pfam" id="PF21982"/>
    </source>
</evidence>
<comment type="subcellular location">
    <subcellularLocation>
        <location evidence="1 5">Cytoplasm</location>
    </subcellularLocation>
</comment>
<evidence type="ECO:0000259" key="7">
    <source>
        <dbReference type="Pfam" id="PF02631"/>
    </source>
</evidence>
<evidence type="ECO:0000256" key="4">
    <source>
        <dbReference type="ARBA" id="ARBA00022490"/>
    </source>
</evidence>
<dbReference type="InterPro" id="IPR036388">
    <property type="entry name" value="WH-like_DNA-bd_sf"/>
</dbReference>
<proteinExistence type="inferred from homology"/>
<evidence type="ECO:0000313" key="10">
    <source>
        <dbReference type="EMBL" id="ORX10669.1"/>
    </source>
</evidence>
<accession>A0A1X2EY15</accession>
<evidence type="ECO:0000256" key="1">
    <source>
        <dbReference type="ARBA" id="ARBA00004496"/>
    </source>
</evidence>
<dbReference type="InterPro" id="IPR053926">
    <property type="entry name" value="RecX_HTH_1st"/>
</dbReference>
<dbReference type="Proteomes" id="UP000193964">
    <property type="component" value="Unassembled WGS sequence"/>
</dbReference>
<name>A0A1X2EY15_9MYCO</name>
<comment type="function">
    <text evidence="5">Modulates RecA activity.</text>
</comment>
<feature type="domain" description="RecX first three-helical" evidence="9">
    <location>
        <begin position="31"/>
        <end position="70"/>
    </location>
</feature>
<feature type="domain" description="RecX third three-helical" evidence="8">
    <location>
        <begin position="126"/>
        <end position="172"/>
    </location>
</feature>
<dbReference type="GO" id="GO:0005737">
    <property type="term" value="C:cytoplasm"/>
    <property type="evidence" value="ECO:0007669"/>
    <property type="project" value="UniProtKB-SubCell"/>
</dbReference>
<keyword evidence="4 5" id="KW-0963">Cytoplasm</keyword>
<dbReference type="PANTHER" id="PTHR33602">
    <property type="entry name" value="REGULATORY PROTEIN RECX FAMILY PROTEIN"/>
    <property type="match status" value="1"/>
</dbReference>
<evidence type="ECO:0000256" key="6">
    <source>
        <dbReference type="SAM" id="MobiDB-lite"/>
    </source>
</evidence>
<dbReference type="Gene3D" id="1.10.10.10">
    <property type="entry name" value="Winged helix-like DNA-binding domain superfamily/Winged helix DNA-binding domain"/>
    <property type="match status" value="2"/>
</dbReference>
<dbReference type="Pfam" id="PF21981">
    <property type="entry name" value="RecX_HTH3"/>
    <property type="match status" value="1"/>
</dbReference>
<evidence type="ECO:0000256" key="2">
    <source>
        <dbReference type="ARBA" id="ARBA00009695"/>
    </source>
</evidence>
<dbReference type="InterPro" id="IPR003783">
    <property type="entry name" value="Regulatory_RecX"/>
</dbReference>
<protein>
    <recommendedName>
        <fullName evidence="3 5">Regulatory protein RecX</fullName>
    </recommendedName>
</protein>
<dbReference type="AlphaFoldDB" id="A0A1X2EY15"/>
<dbReference type="PANTHER" id="PTHR33602:SF1">
    <property type="entry name" value="REGULATORY PROTEIN RECX FAMILY PROTEIN"/>
    <property type="match status" value="1"/>
</dbReference>
<dbReference type="InterPro" id="IPR053924">
    <property type="entry name" value="RecX_HTH_2nd"/>
</dbReference>